<name>D0MIP2_RHOM4</name>
<dbReference type="eggNOG" id="COG5428">
    <property type="taxonomic scope" value="Bacteria"/>
</dbReference>
<sequence>MQITYDREVDALYIRFLKATVTTREVAEGIAVDYAADGRVAGIEILDANKRLKDLEVLRHVVFEETGPDTSTPT</sequence>
<keyword evidence="2" id="KW-1185">Reference proteome</keyword>
<evidence type="ECO:0008006" key="3">
    <source>
        <dbReference type="Google" id="ProtNLM"/>
    </source>
</evidence>
<dbReference type="AlphaFoldDB" id="D0MIP2"/>
<evidence type="ECO:0000313" key="2">
    <source>
        <dbReference type="Proteomes" id="UP000002221"/>
    </source>
</evidence>
<dbReference type="HOGENOM" id="CLU_166740_1_0_10"/>
<dbReference type="EMBL" id="CP001807">
    <property type="protein sequence ID" value="ACY48350.1"/>
    <property type="molecule type" value="Genomic_DNA"/>
</dbReference>
<dbReference type="Pfam" id="PF10049">
    <property type="entry name" value="DUF2283"/>
    <property type="match status" value="1"/>
</dbReference>
<protein>
    <recommendedName>
        <fullName evidence="3">DUF2283 domain-containing protein</fullName>
    </recommendedName>
</protein>
<proteinExistence type="predicted"/>
<reference evidence="1 2" key="1">
    <citation type="journal article" date="2009" name="Stand. Genomic Sci.">
        <title>Complete genome sequence of Rhodothermus marinus type strain (R-10).</title>
        <authorList>
            <person name="Nolan M."/>
            <person name="Tindall B.J."/>
            <person name="Pomrenke H."/>
            <person name="Lapidus A."/>
            <person name="Copeland A."/>
            <person name="Glavina Del Rio T."/>
            <person name="Lucas S."/>
            <person name="Chen F."/>
            <person name="Tice H."/>
            <person name="Cheng J.F."/>
            <person name="Saunders E."/>
            <person name="Han C."/>
            <person name="Bruce D."/>
            <person name="Goodwin L."/>
            <person name="Chain P."/>
            <person name="Pitluck S."/>
            <person name="Ovchinikova G."/>
            <person name="Pati A."/>
            <person name="Ivanova N."/>
            <person name="Mavromatis K."/>
            <person name="Chen A."/>
            <person name="Palaniappan K."/>
            <person name="Land M."/>
            <person name="Hauser L."/>
            <person name="Chang Y.J."/>
            <person name="Jeffries C.D."/>
            <person name="Brettin T."/>
            <person name="Goker M."/>
            <person name="Bristow J."/>
            <person name="Eisen J.A."/>
            <person name="Markowitz V."/>
            <person name="Hugenholtz P."/>
            <person name="Kyrpides N.C."/>
            <person name="Klenk H.P."/>
            <person name="Detter J.C."/>
        </authorList>
    </citation>
    <scope>NUCLEOTIDE SEQUENCE [LARGE SCALE GENOMIC DNA]</scope>
    <source>
        <strain evidence="2">ATCC 43812 / DSM 4252 / R-10</strain>
    </source>
</reference>
<dbReference type="PANTHER" id="PTHR37029">
    <property type="entry name" value="SSR1768 PROTEIN"/>
    <property type="match status" value="1"/>
</dbReference>
<dbReference type="RefSeq" id="WP_012843961.1">
    <property type="nucleotide sequence ID" value="NC_013501.1"/>
</dbReference>
<dbReference type="InterPro" id="IPR019270">
    <property type="entry name" value="DUF2283"/>
</dbReference>
<dbReference type="STRING" id="518766.Rmar_1463"/>
<organism evidence="1 2">
    <name type="scientific">Rhodothermus marinus (strain ATCC 43812 / DSM 4252 / R-10)</name>
    <name type="common">Rhodothermus obamensis</name>
    <dbReference type="NCBI Taxonomy" id="518766"/>
    <lineage>
        <taxon>Bacteria</taxon>
        <taxon>Pseudomonadati</taxon>
        <taxon>Rhodothermota</taxon>
        <taxon>Rhodothermia</taxon>
        <taxon>Rhodothermales</taxon>
        <taxon>Rhodothermaceae</taxon>
        <taxon>Rhodothermus</taxon>
    </lineage>
</organism>
<dbReference type="OrthoDB" id="9799670at2"/>
<dbReference type="PANTHER" id="PTHR37029:SF1">
    <property type="entry name" value="SSR1768 PROTEIN"/>
    <property type="match status" value="1"/>
</dbReference>
<evidence type="ECO:0000313" key="1">
    <source>
        <dbReference type="EMBL" id="ACY48350.1"/>
    </source>
</evidence>
<dbReference type="KEGG" id="rmr:Rmar_1463"/>
<gene>
    <name evidence="1" type="ordered locus">Rmar_1463</name>
</gene>
<accession>D0MIP2</accession>
<dbReference type="Proteomes" id="UP000002221">
    <property type="component" value="Chromosome"/>
</dbReference>